<evidence type="ECO:0000256" key="5">
    <source>
        <dbReference type="ARBA" id="ARBA00007947"/>
    </source>
</evidence>
<keyword evidence="7 20" id="KW-0808">Transferase</keyword>
<accession>A0AAT9LF11</accession>
<dbReference type="PANTHER" id="PTHR43584:SF3">
    <property type="entry name" value="BIFUNCTIONAL PROTEIN GLMU"/>
    <property type="match status" value="1"/>
</dbReference>
<dbReference type="GO" id="GO:0000287">
    <property type="term" value="F:magnesium ion binding"/>
    <property type="evidence" value="ECO:0007669"/>
    <property type="project" value="UniProtKB-UniRule"/>
</dbReference>
<dbReference type="InterPro" id="IPR050065">
    <property type="entry name" value="GlmU-like"/>
</dbReference>
<feature type="binding site" evidence="20">
    <location>
        <position position="344"/>
    </location>
    <ligand>
        <name>UDP-N-acetyl-alpha-D-glucosamine</name>
        <dbReference type="ChEBI" id="CHEBI:57705"/>
    </ligand>
</feature>
<proteinExistence type="inferred from homology"/>
<gene>
    <name evidence="20 22" type="primary">glmU</name>
    <name evidence="22" type="ORF">IMF26_06775</name>
</gene>
<dbReference type="GO" id="GO:0006048">
    <property type="term" value="P:UDP-N-acetylglucosamine biosynthetic process"/>
    <property type="evidence" value="ECO:0007669"/>
    <property type="project" value="InterPro"/>
</dbReference>
<feature type="active site" description="Proton acceptor" evidence="20">
    <location>
        <position position="374"/>
    </location>
</feature>
<feature type="binding site" evidence="20">
    <location>
        <position position="388"/>
    </location>
    <ligand>
        <name>UDP-N-acetyl-alpha-D-glucosamine</name>
        <dbReference type="ChEBI" id="CHEBI:57705"/>
    </ligand>
</feature>
<comment type="cofactor">
    <cofactor evidence="20">
        <name>Mg(2+)</name>
        <dbReference type="ChEBI" id="CHEBI:18420"/>
    </cofactor>
    <text evidence="20">Binds 1 Mg(2+) ion per subunit.</text>
</comment>
<dbReference type="NCBIfam" id="NF010934">
    <property type="entry name" value="PRK14354.1"/>
    <property type="match status" value="1"/>
</dbReference>
<dbReference type="EC" id="2.7.7.23" evidence="20"/>
<feature type="binding site" evidence="20">
    <location>
        <position position="22"/>
    </location>
    <ligand>
        <name>UDP-N-acetyl-alpha-D-glucosamine</name>
        <dbReference type="ChEBI" id="CHEBI:57705"/>
    </ligand>
</feature>
<keyword evidence="15 20" id="KW-0012">Acyltransferase</keyword>
<comment type="catalytic activity">
    <reaction evidence="18 20">
        <text>N-acetyl-alpha-D-glucosamine 1-phosphate + UTP + H(+) = UDP-N-acetyl-alpha-D-glucosamine + diphosphate</text>
        <dbReference type="Rhea" id="RHEA:13509"/>
        <dbReference type="ChEBI" id="CHEBI:15378"/>
        <dbReference type="ChEBI" id="CHEBI:33019"/>
        <dbReference type="ChEBI" id="CHEBI:46398"/>
        <dbReference type="ChEBI" id="CHEBI:57705"/>
        <dbReference type="ChEBI" id="CHEBI:57776"/>
        <dbReference type="EC" id="2.7.7.23"/>
    </reaction>
</comment>
<evidence type="ECO:0000256" key="13">
    <source>
        <dbReference type="ARBA" id="ARBA00022984"/>
    </source>
</evidence>
<comment type="pathway">
    <text evidence="20">Bacterial outer membrane biogenesis; LPS lipid A biosynthesis.</text>
</comment>
<keyword evidence="9 20" id="KW-0479">Metal-binding</keyword>
<evidence type="ECO:0000256" key="8">
    <source>
        <dbReference type="ARBA" id="ARBA00022695"/>
    </source>
</evidence>
<sequence length="469" mass="51337">MPVTAVILAAGEGTRMKSNRAKVLFPLCGRPMIEYVLDAAFELEPQRIVVVIGHKGDEVIEAVTDGWTRSKEENARKILEFSWQRQQKGTAHAVMAARDALAGLDGDVLILYGDTPLITGDILREFYEAHRRNKADLSLITTFRDDPGSYGRVVRDSAGKVVKIVEAKDLGPGQERIREVNSGIYLVRAEVLFNLLEKVRDDNAKHEYYLTDIVEIASAEGLFVSAFVFPDYEVLQGVNDRYALSEAESRLRLSIAKKLALSGVTVRDPASTYIDFGVTVGKDTVIEPFTFLRGATRIGEGCVIGPYTDIRDSSIGDNSIVWFSVVEASTIGNDVRVGPYSHIRPDSDVQDHVLIGNYAEVKNTKIGAYSKVHHHCYLGDSVIGKYVNVGAGAVTVNYDGICKHQTTIEDGAFVGCNANLIAPVRIGKDAYVAAGSTITSEVPDGALGIARERQTNKEGWVAKRKEKSR</sequence>
<dbReference type="InterPro" id="IPR005835">
    <property type="entry name" value="NTP_transferase_dom"/>
</dbReference>
<dbReference type="SUPFAM" id="SSF53448">
    <property type="entry name" value="Nucleotide-diphospho-sugar transferases"/>
    <property type="match status" value="1"/>
</dbReference>
<dbReference type="EMBL" id="CP062796">
    <property type="protein sequence ID" value="QUL99619.1"/>
    <property type="molecule type" value="Genomic_DNA"/>
</dbReference>
<feature type="binding site" evidence="20">
    <location>
        <position position="239"/>
    </location>
    <ligand>
        <name>UDP-N-acetyl-alpha-D-glucosamine</name>
        <dbReference type="ChEBI" id="CHEBI:57705"/>
    </ligand>
</feature>
<evidence type="ECO:0000256" key="19">
    <source>
        <dbReference type="ARBA" id="ARBA00049628"/>
    </source>
</evidence>
<dbReference type="EC" id="2.3.1.157" evidence="20"/>
<comment type="subunit">
    <text evidence="20">Homotrimer.</text>
</comment>
<dbReference type="CDD" id="cd03353">
    <property type="entry name" value="LbH_GlmU_C"/>
    <property type="match status" value="1"/>
</dbReference>
<feature type="binding site" evidence="20">
    <location>
        <position position="391"/>
    </location>
    <ligand>
        <name>acetyl-CoA</name>
        <dbReference type="ChEBI" id="CHEBI:57288"/>
    </ligand>
</feature>
<keyword evidence="8 20" id="KW-0548">Nucleotidyltransferase</keyword>
<dbReference type="AlphaFoldDB" id="A0AAT9LF11"/>
<comment type="catalytic activity">
    <reaction evidence="17 20">
        <text>alpha-D-glucosamine 1-phosphate + acetyl-CoA = N-acetyl-alpha-D-glucosamine 1-phosphate + CoA + H(+)</text>
        <dbReference type="Rhea" id="RHEA:13725"/>
        <dbReference type="ChEBI" id="CHEBI:15378"/>
        <dbReference type="ChEBI" id="CHEBI:57287"/>
        <dbReference type="ChEBI" id="CHEBI:57288"/>
        <dbReference type="ChEBI" id="CHEBI:57776"/>
        <dbReference type="ChEBI" id="CHEBI:58516"/>
        <dbReference type="EC" id="2.3.1.157"/>
    </reaction>
</comment>
<dbReference type="GO" id="GO:0000902">
    <property type="term" value="P:cell morphogenesis"/>
    <property type="evidence" value="ECO:0007669"/>
    <property type="project" value="UniProtKB-UniRule"/>
</dbReference>
<dbReference type="InterPro" id="IPR018357">
    <property type="entry name" value="Hexapep_transf_CS"/>
</dbReference>
<organism evidence="22">
    <name type="scientific">Candidatus Fermentithermobacillus carboniphilus</name>
    <dbReference type="NCBI Taxonomy" id="3085328"/>
    <lineage>
        <taxon>Bacteria</taxon>
        <taxon>Bacillati</taxon>
        <taxon>Bacillota</taxon>
        <taxon>Candidatus Fermentithermobacillia</taxon>
        <taxon>Candidatus Fermentithermobacillales</taxon>
        <taxon>Candidatus Fermentithermobacillaceae</taxon>
        <taxon>Candidatus Fermentithermobacillus</taxon>
    </lineage>
</organism>
<dbReference type="GO" id="GO:0003977">
    <property type="term" value="F:UDP-N-acetylglucosamine diphosphorylase activity"/>
    <property type="evidence" value="ECO:0007669"/>
    <property type="project" value="UniProtKB-UniRule"/>
</dbReference>
<keyword evidence="16 20" id="KW-0961">Cell wall biogenesis/degradation</keyword>
<feature type="binding site" evidence="20">
    <location>
        <begin position="8"/>
        <end position="11"/>
    </location>
    <ligand>
        <name>UDP-N-acetyl-alpha-D-glucosamine</name>
        <dbReference type="ChEBI" id="CHEBI:57705"/>
    </ligand>
</feature>
<dbReference type="PANTHER" id="PTHR43584">
    <property type="entry name" value="NUCLEOTIDYL TRANSFERASE"/>
    <property type="match status" value="1"/>
</dbReference>
<evidence type="ECO:0000259" key="21">
    <source>
        <dbReference type="Pfam" id="PF00483"/>
    </source>
</evidence>
<feature type="binding site" evidence="20">
    <location>
        <begin position="89"/>
        <end position="90"/>
    </location>
    <ligand>
        <name>UDP-N-acetyl-alpha-D-glucosamine</name>
        <dbReference type="ChEBI" id="CHEBI:57705"/>
    </ligand>
</feature>
<feature type="binding site" evidence="20">
    <location>
        <position position="166"/>
    </location>
    <ligand>
        <name>UDP-N-acetyl-alpha-D-glucosamine</name>
        <dbReference type="ChEBI" id="CHEBI:57705"/>
    </ligand>
</feature>
<dbReference type="InterPro" id="IPR029044">
    <property type="entry name" value="Nucleotide-diphossugar_trans"/>
</dbReference>
<dbReference type="GO" id="GO:0016020">
    <property type="term" value="C:membrane"/>
    <property type="evidence" value="ECO:0007669"/>
    <property type="project" value="GOC"/>
</dbReference>
<feature type="region of interest" description="Pyrophosphorylase" evidence="20">
    <location>
        <begin position="1"/>
        <end position="241"/>
    </location>
</feature>
<dbReference type="GO" id="GO:0005737">
    <property type="term" value="C:cytoplasm"/>
    <property type="evidence" value="ECO:0007669"/>
    <property type="project" value="UniProtKB-SubCell"/>
</dbReference>
<dbReference type="Pfam" id="PF00132">
    <property type="entry name" value="Hexapep"/>
    <property type="match status" value="2"/>
</dbReference>
<evidence type="ECO:0000256" key="7">
    <source>
        <dbReference type="ARBA" id="ARBA00022679"/>
    </source>
</evidence>
<dbReference type="Gene3D" id="2.160.10.10">
    <property type="entry name" value="Hexapeptide repeat proteins"/>
    <property type="match status" value="1"/>
</dbReference>
<keyword evidence="14 20" id="KW-0511">Multifunctional enzyme</keyword>
<comment type="function">
    <text evidence="19 20">Catalyzes the last two sequential reactions in the de novo biosynthetic pathway for UDP-N-acetylglucosamine (UDP-GlcNAc). The C-terminal domain catalyzes the transfer of acetyl group from acetyl coenzyme A to glucosamine-1-phosphate (GlcN-1-P) to produce N-acetylglucosamine-1-phosphate (GlcNAc-1-P), which is converted into UDP-GlcNAc by the transfer of uridine 5-monophosphate (from uridine 5-triphosphate), a reaction catalyzed by the N-terminal domain.</text>
</comment>
<comment type="similarity">
    <text evidence="5 20">In the N-terminal section; belongs to the N-acetylglucosamine-1-phosphate uridyltransferase family.</text>
</comment>
<dbReference type="InterPro" id="IPR001451">
    <property type="entry name" value="Hexapep"/>
</dbReference>
<dbReference type="GO" id="GO:0071555">
    <property type="term" value="P:cell wall organization"/>
    <property type="evidence" value="ECO:0007669"/>
    <property type="project" value="UniProtKB-KW"/>
</dbReference>
<feature type="binding site" evidence="20">
    <location>
        <position position="377"/>
    </location>
    <ligand>
        <name>UDP-N-acetyl-alpha-D-glucosamine</name>
        <dbReference type="ChEBI" id="CHEBI:57705"/>
    </ligand>
</feature>
<feature type="binding site" evidence="20">
    <location>
        <position position="114"/>
    </location>
    <ligand>
        <name>Mg(2+)</name>
        <dbReference type="ChEBI" id="CHEBI:18420"/>
    </ligand>
</feature>
<dbReference type="GO" id="GO:0019134">
    <property type="term" value="F:glucosamine-1-phosphate N-acetyltransferase activity"/>
    <property type="evidence" value="ECO:0007669"/>
    <property type="project" value="UniProtKB-UniRule"/>
</dbReference>
<dbReference type="InterPro" id="IPR038009">
    <property type="entry name" value="GlmU_C_LbH"/>
</dbReference>
<feature type="binding site" evidence="20">
    <location>
        <position position="84"/>
    </location>
    <ligand>
        <name>UDP-N-acetyl-alpha-D-glucosamine</name>
        <dbReference type="ChEBI" id="CHEBI:57705"/>
    </ligand>
</feature>
<dbReference type="SUPFAM" id="SSF51161">
    <property type="entry name" value="Trimeric LpxA-like enzymes"/>
    <property type="match status" value="1"/>
</dbReference>
<keyword evidence="13 20" id="KW-0573">Peptidoglycan synthesis</keyword>
<feature type="binding site" evidence="20">
    <location>
        <begin position="397"/>
        <end position="398"/>
    </location>
    <ligand>
        <name>acetyl-CoA</name>
        <dbReference type="ChEBI" id="CHEBI:57288"/>
    </ligand>
</feature>
<comment type="pathway">
    <text evidence="2 20">Nucleotide-sugar biosynthesis; UDP-N-acetyl-alpha-D-glucosamine biosynthesis; N-acetyl-alpha-D-glucosamine 1-phosphate from alpha-D-glucosamine 6-phosphate (route II): step 2/2.</text>
</comment>
<comment type="caution">
    <text evidence="20">Lacks conserved residue(s) required for the propagation of feature annotation.</text>
</comment>
<feature type="binding site" evidence="20">
    <location>
        <begin position="112"/>
        <end position="114"/>
    </location>
    <ligand>
        <name>UDP-N-acetyl-alpha-D-glucosamine</name>
        <dbReference type="ChEBI" id="CHEBI:57705"/>
    </ligand>
</feature>
<evidence type="ECO:0000256" key="10">
    <source>
        <dbReference type="ARBA" id="ARBA00022737"/>
    </source>
</evidence>
<comment type="subcellular location">
    <subcellularLocation>
        <location evidence="1 20">Cytoplasm</location>
    </subcellularLocation>
</comment>
<evidence type="ECO:0000256" key="16">
    <source>
        <dbReference type="ARBA" id="ARBA00023316"/>
    </source>
</evidence>
<feature type="binding site" evidence="20">
    <location>
        <position position="181"/>
    </location>
    <ligand>
        <name>UDP-N-acetyl-alpha-D-glucosamine</name>
        <dbReference type="ChEBI" id="CHEBI:57705"/>
    </ligand>
</feature>
<evidence type="ECO:0000256" key="18">
    <source>
        <dbReference type="ARBA" id="ARBA00048493"/>
    </source>
</evidence>
<feature type="domain" description="Nucleotidyl transferase" evidence="21">
    <location>
        <begin position="5"/>
        <end position="231"/>
    </location>
</feature>
<evidence type="ECO:0000256" key="15">
    <source>
        <dbReference type="ARBA" id="ARBA00023315"/>
    </source>
</evidence>
<reference evidence="22" key="2">
    <citation type="journal article" date="2023" name="Biology">
        <title>Prokaryotic Life Associated with Coal-Fire Gas Vents Revealed by Metagenomics.</title>
        <authorList>
            <person name="Kadnikov V.V."/>
            <person name="Mardanov A.V."/>
            <person name="Beletsky A.V."/>
            <person name="Karnachuk O.V."/>
            <person name="Ravin N.V."/>
        </authorList>
    </citation>
    <scope>NUCLEOTIDE SEQUENCE</scope>
    <source>
        <strain evidence="22">Bu02</strain>
    </source>
</reference>
<dbReference type="PROSITE" id="PS00101">
    <property type="entry name" value="HEXAPEP_TRANSFERASES"/>
    <property type="match status" value="1"/>
</dbReference>
<evidence type="ECO:0000256" key="6">
    <source>
        <dbReference type="ARBA" id="ARBA00022490"/>
    </source>
</evidence>
<evidence type="ECO:0000256" key="20">
    <source>
        <dbReference type="HAMAP-Rule" id="MF_01631"/>
    </source>
</evidence>
<evidence type="ECO:0000256" key="9">
    <source>
        <dbReference type="ARBA" id="ARBA00022723"/>
    </source>
</evidence>
<dbReference type="Gene3D" id="3.90.550.10">
    <property type="entry name" value="Spore Coat Polysaccharide Biosynthesis Protein SpsA, Chain A"/>
    <property type="match status" value="1"/>
</dbReference>
<feature type="binding site" evidence="20">
    <location>
        <position position="434"/>
    </location>
    <ligand>
        <name>acetyl-CoA</name>
        <dbReference type="ChEBI" id="CHEBI:57288"/>
    </ligand>
</feature>
<evidence type="ECO:0000313" key="22">
    <source>
        <dbReference type="EMBL" id="QUL99619.1"/>
    </source>
</evidence>
<feature type="region of interest" description="N-acetyltransferase" evidence="20">
    <location>
        <begin position="263"/>
        <end position="469"/>
    </location>
</feature>
<evidence type="ECO:0000256" key="4">
    <source>
        <dbReference type="ARBA" id="ARBA00007707"/>
    </source>
</evidence>
<feature type="binding site" evidence="20">
    <location>
        <position position="451"/>
    </location>
    <ligand>
        <name>acetyl-CoA</name>
        <dbReference type="ChEBI" id="CHEBI:57288"/>
    </ligand>
</feature>
<feature type="binding site" evidence="20">
    <location>
        <position position="239"/>
    </location>
    <ligand>
        <name>Mg(2+)</name>
        <dbReference type="ChEBI" id="CHEBI:18420"/>
    </ligand>
</feature>
<dbReference type="InterPro" id="IPR011004">
    <property type="entry name" value="Trimer_LpxA-like_sf"/>
</dbReference>
<evidence type="ECO:0000256" key="3">
    <source>
        <dbReference type="ARBA" id="ARBA00005208"/>
    </source>
</evidence>
<dbReference type="GO" id="GO:0008360">
    <property type="term" value="P:regulation of cell shape"/>
    <property type="evidence" value="ECO:0007669"/>
    <property type="project" value="UniProtKB-KW"/>
</dbReference>
<evidence type="ECO:0000256" key="14">
    <source>
        <dbReference type="ARBA" id="ARBA00023268"/>
    </source>
</evidence>
<evidence type="ECO:0000256" key="11">
    <source>
        <dbReference type="ARBA" id="ARBA00022842"/>
    </source>
</evidence>
<keyword evidence="11 20" id="KW-0460">Magnesium</keyword>
<evidence type="ECO:0000256" key="2">
    <source>
        <dbReference type="ARBA" id="ARBA00005166"/>
    </source>
</evidence>
<dbReference type="GO" id="GO:0009245">
    <property type="term" value="P:lipid A biosynthetic process"/>
    <property type="evidence" value="ECO:0007669"/>
    <property type="project" value="UniProtKB-UniRule"/>
</dbReference>
<evidence type="ECO:0000256" key="12">
    <source>
        <dbReference type="ARBA" id="ARBA00022960"/>
    </source>
</evidence>
<comment type="pathway">
    <text evidence="3 20">Nucleotide-sugar biosynthesis; UDP-N-acetyl-alpha-D-glucosamine biosynthesis; UDP-N-acetyl-alpha-D-glucosamine from N-acetyl-alpha-D-glucosamine 1-phosphate: step 1/1.</text>
</comment>
<feature type="binding site" evidence="20">
    <location>
        <position position="151"/>
    </location>
    <ligand>
        <name>UDP-N-acetyl-alpha-D-glucosamine</name>
        <dbReference type="ChEBI" id="CHEBI:57705"/>
    </ligand>
</feature>
<keyword evidence="10 20" id="KW-0677">Repeat</keyword>
<evidence type="ECO:0000256" key="17">
    <source>
        <dbReference type="ARBA" id="ARBA00048247"/>
    </source>
</evidence>
<reference evidence="22" key="1">
    <citation type="submission" date="2020-10" db="EMBL/GenBank/DDBJ databases">
        <authorList>
            <person name="Kadnikov V."/>
            <person name="Beletsky A.V."/>
            <person name="Mardanov A.V."/>
            <person name="Karnachuk O.V."/>
            <person name="Ravin N.V."/>
        </authorList>
    </citation>
    <scope>NUCLEOTIDE SEQUENCE</scope>
    <source>
        <strain evidence="22">Bu02</strain>
    </source>
</reference>
<dbReference type="Pfam" id="PF00483">
    <property type="entry name" value="NTP_transferase"/>
    <property type="match status" value="1"/>
</dbReference>
<dbReference type="InterPro" id="IPR005882">
    <property type="entry name" value="Bifunctional_GlmU"/>
</dbReference>
<dbReference type="KEGG" id="fcz:IMF26_06775"/>
<dbReference type="GO" id="GO:0009252">
    <property type="term" value="P:peptidoglycan biosynthetic process"/>
    <property type="evidence" value="ECO:0007669"/>
    <property type="project" value="UniProtKB-UniRule"/>
</dbReference>
<comment type="similarity">
    <text evidence="4 20">In the C-terminal section; belongs to the transferase hexapeptide repeat family.</text>
</comment>
<protein>
    <recommendedName>
        <fullName evidence="20">Bifunctional protein GlmU</fullName>
    </recommendedName>
    <domain>
        <recommendedName>
            <fullName evidence="20">UDP-N-acetylglucosamine pyrophosphorylase</fullName>
            <ecNumber evidence="20">2.7.7.23</ecNumber>
        </recommendedName>
        <alternativeName>
            <fullName evidence="20">N-acetylglucosamine-1-phosphate uridyltransferase</fullName>
        </alternativeName>
    </domain>
    <domain>
        <recommendedName>
            <fullName evidence="20">Glucosamine-1-phosphate N-acetyltransferase</fullName>
            <ecNumber evidence="20">2.3.1.157</ecNumber>
        </recommendedName>
    </domain>
</protein>
<evidence type="ECO:0000256" key="1">
    <source>
        <dbReference type="ARBA" id="ARBA00004496"/>
    </source>
</evidence>
<name>A0AAT9LF11_9FIRM</name>
<keyword evidence="12 20" id="KW-0133">Cell shape</keyword>
<dbReference type="HAMAP" id="MF_01631">
    <property type="entry name" value="GlmU"/>
    <property type="match status" value="1"/>
</dbReference>
<feature type="region of interest" description="Linker" evidence="20">
    <location>
        <begin position="242"/>
        <end position="262"/>
    </location>
</feature>
<keyword evidence="6 20" id="KW-0963">Cytoplasm</keyword>
<dbReference type="NCBIfam" id="TIGR01173">
    <property type="entry name" value="glmU"/>
    <property type="match status" value="1"/>
</dbReference>
<feature type="binding site" evidence="20">
    <location>
        <position position="362"/>
    </location>
    <ligand>
        <name>UDP-N-acetyl-alpha-D-glucosamine</name>
        <dbReference type="ChEBI" id="CHEBI:57705"/>
    </ligand>
</feature>
<dbReference type="CDD" id="cd02540">
    <property type="entry name" value="GT2_GlmU_N_bac"/>
    <property type="match status" value="1"/>
</dbReference>